<comment type="caution">
    <text evidence="1">The sequence shown here is derived from an EMBL/GenBank/DDBJ whole genome shotgun (WGS) entry which is preliminary data.</text>
</comment>
<evidence type="ECO:0000313" key="1">
    <source>
        <dbReference type="EMBL" id="GKV22997.1"/>
    </source>
</evidence>
<protein>
    <submittedName>
        <fullName evidence="1">Uncharacterized protein</fullName>
    </submittedName>
</protein>
<keyword evidence="2" id="KW-1185">Reference proteome</keyword>
<dbReference type="Proteomes" id="UP001054252">
    <property type="component" value="Unassembled WGS sequence"/>
</dbReference>
<proteinExistence type="predicted"/>
<sequence length="87" mass="9493">MEPTPKPRPGFDGTPRRFQGTQALDSMELALGFVGTQHWGSTEPRRWVPLNPTWVSGNPSVGFHGTRTWVRLNPALGVPSNPSLGSI</sequence>
<dbReference type="EMBL" id="BPVZ01000061">
    <property type="protein sequence ID" value="GKV22997.1"/>
    <property type="molecule type" value="Genomic_DNA"/>
</dbReference>
<evidence type="ECO:0000313" key="2">
    <source>
        <dbReference type="Proteomes" id="UP001054252"/>
    </source>
</evidence>
<reference evidence="1 2" key="1">
    <citation type="journal article" date="2021" name="Commun. Biol.">
        <title>The genome of Shorea leprosula (Dipterocarpaceae) highlights the ecological relevance of drought in aseasonal tropical rainforests.</title>
        <authorList>
            <person name="Ng K.K.S."/>
            <person name="Kobayashi M.J."/>
            <person name="Fawcett J.A."/>
            <person name="Hatakeyama M."/>
            <person name="Paape T."/>
            <person name="Ng C.H."/>
            <person name="Ang C.C."/>
            <person name="Tnah L.H."/>
            <person name="Lee C.T."/>
            <person name="Nishiyama T."/>
            <person name="Sese J."/>
            <person name="O'Brien M.J."/>
            <person name="Copetti D."/>
            <person name="Mohd Noor M.I."/>
            <person name="Ong R.C."/>
            <person name="Putra M."/>
            <person name="Sireger I.Z."/>
            <person name="Indrioko S."/>
            <person name="Kosugi Y."/>
            <person name="Izuno A."/>
            <person name="Isagi Y."/>
            <person name="Lee S.L."/>
            <person name="Shimizu K.K."/>
        </authorList>
    </citation>
    <scope>NUCLEOTIDE SEQUENCE [LARGE SCALE GENOMIC DNA]</scope>
    <source>
        <strain evidence="1">214</strain>
    </source>
</reference>
<dbReference type="AlphaFoldDB" id="A0AAV5KEH4"/>
<gene>
    <name evidence="1" type="ORF">SLEP1_g32790</name>
</gene>
<accession>A0AAV5KEH4</accession>
<name>A0AAV5KEH4_9ROSI</name>
<organism evidence="1 2">
    <name type="scientific">Rubroshorea leprosula</name>
    <dbReference type="NCBI Taxonomy" id="152421"/>
    <lineage>
        <taxon>Eukaryota</taxon>
        <taxon>Viridiplantae</taxon>
        <taxon>Streptophyta</taxon>
        <taxon>Embryophyta</taxon>
        <taxon>Tracheophyta</taxon>
        <taxon>Spermatophyta</taxon>
        <taxon>Magnoliopsida</taxon>
        <taxon>eudicotyledons</taxon>
        <taxon>Gunneridae</taxon>
        <taxon>Pentapetalae</taxon>
        <taxon>rosids</taxon>
        <taxon>malvids</taxon>
        <taxon>Malvales</taxon>
        <taxon>Dipterocarpaceae</taxon>
        <taxon>Rubroshorea</taxon>
    </lineage>
</organism>